<dbReference type="EMBL" id="BLXT01007274">
    <property type="protein sequence ID" value="GFO37582.1"/>
    <property type="molecule type" value="Genomic_DNA"/>
</dbReference>
<gene>
    <name evidence="1" type="ORF">PoB_006408700</name>
</gene>
<keyword evidence="2" id="KW-1185">Reference proteome</keyword>
<accession>A0AAV4D063</accession>
<evidence type="ECO:0000313" key="1">
    <source>
        <dbReference type="EMBL" id="GFO37582.1"/>
    </source>
</evidence>
<name>A0AAV4D063_9GAST</name>
<evidence type="ECO:0000313" key="2">
    <source>
        <dbReference type="Proteomes" id="UP000735302"/>
    </source>
</evidence>
<organism evidence="1 2">
    <name type="scientific">Plakobranchus ocellatus</name>
    <dbReference type="NCBI Taxonomy" id="259542"/>
    <lineage>
        <taxon>Eukaryota</taxon>
        <taxon>Metazoa</taxon>
        <taxon>Spiralia</taxon>
        <taxon>Lophotrochozoa</taxon>
        <taxon>Mollusca</taxon>
        <taxon>Gastropoda</taxon>
        <taxon>Heterobranchia</taxon>
        <taxon>Euthyneura</taxon>
        <taxon>Panpulmonata</taxon>
        <taxon>Sacoglossa</taxon>
        <taxon>Placobranchoidea</taxon>
        <taxon>Plakobranchidae</taxon>
        <taxon>Plakobranchus</taxon>
    </lineage>
</organism>
<dbReference type="Proteomes" id="UP000735302">
    <property type="component" value="Unassembled WGS sequence"/>
</dbReference>
<comment type="caution">
    <text evidence="1">The sequence shown here is derived from an EMBL/GenBank/DDBJ whole genome shotgun (WGS) entry which is preliminary data.</text>
</comment>
<proteinExistence type="predicted"/>
<protein>
    <submittedName>
        <fullName evidence="1">Ribonuclease hi</fullName>
    </submittedName>
</protein>
<reference evidence="1 2" key="1">
    <citation type="journal article" date="2021" name="Elife">
        <title>Chloroplast acquisition without the gene transfer in kleptoplastic sea slugs, Plakobranchus ocellatus.</title>
        <authorList>
            <person name="Maeda T."/>
            <person name="Takahashi S."/>
            <person name="Yoshida T."/>
            <person name="Shimamura S."/>
            <person name="Takaki Y."/>
            <person name="Nagai Y."/>
            <person name="Toyoda A."/>
            <person name="Suzuki Y."/>
            <person name="Arimoto A."/>
            <person name="Ishii H."/>
            <person name="Satoh N."/>
            <person name="Nishiyama T."/>
            <person name="Hasebe M."/>
            <person name="Maruyama T."/>
            <person name="Minagawa J."/>
            <person name="Obokata J."/>
            <person name="Shigenobu S."/>
        </authorList>
    </citation>
    <scope>NUCLEOTIDE SEQUENCE [LARGE SCALE GENOMIC DNA]</scope>
</reference>
<sequence>MLNDRLVHVLESRDLLSKVQCGFRKDHSTLHHLVRLETFIKKAFARIKQVLAGFFDLEKAYDTTWRKRIYTEPALHLDGQPILVKGIQGNENVGKLAKAALNNASYLGKLIFWSGLKPKVNAYIHTVWQENWYTEGANKLHEVLPDLGEDLHKRGEGAGSKRETVMCRLRVGHTWLTQSYLYKNEEQSFCYACDSLNTVRQF</sequence>
<dbReference type="AlphaFoldDB" id="A0AAV4D063"/>